<proteinExistence type="predicted"/>
<accession>A0A5B0QVY1</accession>
<evidence type="ECO:0000313" key="3">
    <source>
        <dbReference type="Proteomes" id="UP000324748"/>
    </source>
</evidence>
<dbReference type="EMBL" id="VSWC01000002">
    <property type="protein sequence ID" value="KAA1117398.1"/>
    <property type="molecule type" value="Genomic_DNA"/>
</dbReference>
<comment type="caution">
    <text evidence="2">The sequence shown here is derived from an EMBL/GenBank/DDBJ whole genome shotgun (WGS) entry which is preliminary data.</text>
</comment>
<dbReference type="Proteomes" id="UP000324748">
    <property type="component" value="Unassembled WGS sequence"/>
</dbReference>
<evidence type="ECO:0000313" key="2">
    <source>
        <dbReference type="EMBL" id="KAA1117398.1"/>
    </source>
</evidence>
<keyword evidence="3" id="KW-1185">Reference proteome</keyword>
<evidence type="ECO:0000313" key="4">
    <source>
        <dbReference type="Proteomes" id="UP000325313"/>
    </source>
</evidence>
<dbReference type="Proteomes" id="UP000325313">
    <property type="component" value="Unassembled WGS sequence"/>
</dbReference>
<reference evidence="3 4" key="1">
    <citation type="submission" date="2019-05" db="EMBL/GenBank/DDBJ databases">
        <title>Emergence of the Ug99 lineage of the wheat stem rust pathogen through somatic hybridization.</title>
        <authorList>
            <person name="Li F."/>
            <person name="Upadhyaya N.M."/>
            <person name="Sperschneider J."/>
            <person name="Matny O."/>
            <person name="Nguyen-Phuc H."/>
            <person name="Mago R."/>
            <person name="Raley C."/>
            <person name="Miller M.E."/>
            <person name="Silverstein K.A.T."/>
            <person name="Henningsen E."/>
            <person name="Hirsch C.D."/>
            <person name="Visser B."/>
            <person name="Pretorius Z.A."/>
            <person name="Steffenson B.J."/>
            <person name="Schwessinger B."/>
            <person name="Dodds P.N."/>
            <person name="Figueroa M."/>
        </authorList>
    </citation>
    <scope>NUCLEOTIDE SEQUENCE [LARGE SCALE GENOMIC DNA]</scope>
    <source>
        <strain evidence="2">21-0</strain>
        <strain evidence="1 4">Ug99</strain>
    </source>
</reference>
<name>A0A5B0QVY1_PUCGR</name>
<protein>
    <submittedName>
        <fullName evidence="2">Uncharacterized protein</fullName>
    </submittedName>
</protein>
<gene>
    <name evidence="2" type="ORF">PGT21_006007</name>
    <name evidence="1" type="ORF">PGTUg99_015267</name>
</gene>
<organism evidence="2 3">
    <name type="scientific">Puccinia graminis f. sp. tritici</name>
    <dbReference type="NCBI Taxonomy" id="56615"/>
    <lineage>
        <taxon>Eukaryota</taxon>
        <taxon>Fungi</taxon>
        <taxon>Dikarya</taxon>
        <taxon>Basidiomycota</taxon>
        <taxon>Pucciniomycotina</taxon>
        <taxon>Pucciniomycetes</taxon>
        <taxon>Pucciniales</taxon>
        <taxon>Pucciniaceae</taxon>
        <taxon>Puccinia</taxon>
    </lineage>
</organism>
<sequence length="131" mass="14876">MSSVLSLVEKFSIDRLIVLKLHERVLSDVDIQKRCFDDKTSSAIVLQLMKHVSSFFLSHSRFLTCIATEYMIRPLGQVLSKTESVSLAGLLQFRIRLLLETFNTFQLALPVFPSSPRLETRSGVVLTLTFL</sequence>
<dbReference type="AlphaFoldDB" id="A0A5B0QVY1"/>
<evidence type="ECO:0000313" key="1">
    <source>
        <dbReference type="EMBL" id="KAA1105060.1"/>
    </source>
</evidence>
<dbReference type="EMBL" id="VDEP01000313">
    <property type="protein sequence ID" value="KAA1105060.1"/>
    <property type="molecule type" value="Genomic_DNA"/>
</dbReference>